<dbReference type="AlphaFoldDB" id="A0A2T3YQA6"/>
<dbReference type="EMBL" id="KZ679286">
    <property type="protein sequence ID" value="PTB34972.1"/>
    <property type="molecule type" value="Genomic_DNA"/>
</dbReference>
<dbReference type="EMBL" id="KZ679329">
    <property type="protein sequence ID" value="PTB34706.1"/>
    <property type="molecule type" value="Genomic_DNA"/>
</dbReference>
<dbReference type="EMBL" id="KZ679352">
    <property type="protein sequence ID" value="PTB34697.1"/>
    <property type="molecule type" value="Genomic_DNA"/>
</dbReference>
<dbReference type="Proteomes" id="UP000240493">
    <property type="component" value="Unassembled WGS sequence"/>
</dbReference>
<keyword evidence="1" id="KW-0175">Coiled coil</keyword>
<dbReference type="GO" id="GO:0000981">
    <property type="term" value="F:DNA-binding transcription factor activity, RNA polymerase II-specific"/>
    <property type="evidence" value="ECO:0007669"/>
    <property type="project" value="InterPro"/>
</dbReference>
<dbReference type="OrthoDB" id="5089423at2759"/>
<evidence type="ECO:0000313" key="5">
    <source>
        <dbReference type="EMBL" id="PTB35327.1"/>
    </source>
</evidence>
<evidence type="ECO:0000256" key="1">
    <source>
        <dbReference type="SAM" id="Coils"/>
    </source>
</evidence>
<dbReference type="SUPFAM" id="SSF57701">
    <property type="entry name" value="Zn2/Cys6 DNA-binding domain"/>
    <property type="match status" value="1"/>
</dbReference>
<reference evidence="2 6" key="1">
    <citation type="submission" date="2016-07" db="EMBL/GenBank/DDBJ databases">
        <title>Multiple horizontal gene transfer events from other fungi enriched the ability of initially mycotrophic Trichoderma (Ascomycota) to feed on dead plant biomass.</title>
        <authorList>
            <consortium name="DOE Joint Genome Institute"/>
            <person name="Aerts A."/>
            <person name="Atanasova L."/>
            <person name="Chenthamara K."/>
            <person name="Zhang J."/>
            <person name="Grujic M."/>
            <person name="Henrissat B."/>
            <person name="Kuo A."/>
            <person name="Salamov A."/>
            <person name="Lipzen A."/>
            <person name="Labutti K."/>
            <person name="Barry K."/>
            <person name="Miao Y."/>
            <person name="Rahimi M.J."/>
            <person name="Shen Q."/>
            <person name="Grigoriev I.V."/>
            <person name="Kubicek C.P."/>
            <person name="Druzhinina I.S."/>
        </authorList>
    </citation>
    <scope>NUCLEOTIDE SEQUENCE [LARGE SCALE GENOMIC DNA]</scope>
    <source>
        <strain evidence="2 6">CBS 433.97</strain>
    </source>
</reference>
<gene>
    <name evidence="5" type="ORF">M441DRAFT_62812</name>
    <name evidence="4" type="ORF">M441DRAFT_63103</name>
    <name evidence="3" type="ORF">M441DRAFT_63232</name>
    <name evidence="2" type="ORF">M441DRAFT_63234</name>
</gene>
<evidence type="ECO:0008006" key="7">
    <source>
        <dbReference type="Google" id="ProtNLM"/>
    </source>
</evidence>
<dbReference type="EMBL" id="KZ679276">
    <property type="protein sequence ID" value="PTB35327.1"/>
    <property type="molecule type" value="Genomic_DNA"/>
</dbReference>
<protein>
    <recommendedName>
        <fullName evidence="7">Zn(2)-C6 fungal-type domain-containing protein</fullName>
    </recommendedName>
</protein>
<keyword evidence="6" id="KW-1185">Reference proteome</keyword>
<evidence type="ECO:0000313" key="4">
    <source>
        <dbReference type="EMBL" id="PTB34972.1"/>
    </source>
</evidence>
<name>A0A2T3YQA6_TRIA4</name>
<evidence type="ECO:0000313" key="3">
    <source>
        <dbReference type="EMBL" id="PTB34706.1"/>
    </source>
</evidence>
<organism evidence="2 6">
    <name type="scientific">Trichoderma asperellum (strain ATCC 204424 / CBS 433.97 / NBRC 101777)</name>
    <dbReference type="NCBI Taxonomy" id="1042311"/>
    <lineage>
        <taxon>Eukaryota</taxon>
        <taxon>Fungi</taxon>
        <taxon>Dikarya</taxon>
        <taxon>Ascomycota</taxon>
        <taxon>Pezizomycotina</taxon>
        <taxon>Sordariomycetes</taxon>
        <taxon>Hypocreomycetidae</taxon>
        <taxon>Hypocreales</taxon>
        <taxon>Hypocreaceae</taxon>
        <taxon>Trichoderma</taxon>
    </lineage>
</organism>
<evidence type="ECO:0000313" key="6">
    <source>
        <dbReference type="Proteomes" id="UP000240493"/>
    </source>
</evidence>
<proteinExistence type="predicted"/>
<evidence type="ECO:0000313" key="2">
    <source>
        <dbReference type="EMBL" id="PTB34697.1"/>
    </source>
</evidence>
<accession>A0A2T3YQA6</accession>
<dbReference type="InterPro" id="IPR036864">
    <property type="entry name" value="Zn2-C6_fun-type_DNA-bd_sf"/>
</dbReference>
<feature type="coiled-coil region" evidence="1">
    <location>
        <begin position="79"/>
        <end position="127"/>
    </location>
</feature>
<dbReference type="GO" id="GO:0008270">
    <property type="term" value="F:zinc ion binding"/>
    <property type="evidence" value="ECO:0007669"/>
    <property type="project" value="InterPro"/>
</dbReference>
<sequence>MTDRVSKSVPRKTRERNLLASFILSHGSDSDMPCTYCFRKKIPCRMVEDSSRCYECVKRGRSCDGVLVASSLMRVLDQQKKLEAEEEAAGEALESLQSQLSELQVKLSEAVSRLARIRRTKSKMKERGSELVRRGMQELDEEDGVVNDLQHMGVPNDVDWSSLGVGLEFADLGPLISQNGETSVSAPES</sequence>